<evidence type="ECO:0000313" key="14">
    <source>
        <dbReference type="EMBL" id="MCV3216612.1"/>
    </source>
</evidence>
<keyword evidence="3 12" id="KW-0235">DNA replication</keyword>
<dbReference type="Gene3D" id="1.10.860.10">
    <property type="entry name" value="DNAb Helicase, Chain A"/>
    <property type="match status" value="1"/>
</dbReference>
<keyword evidence="5 12" id="KW-0378">Hydrolase</keyword>
<dbReference type="CDD" id="cd00984">
    <property type="entry name" value="DnaB_C"/>
    <property type="match status" value="1"/>
</dbReference>
<dbReference type="EMBL" id="JAOWRF010000345">
    <property type="protein sequence ID" value="MCV3216612.1"/>
    <property type="molecule type" value="Genomic_DNA"/>
</dbReference>
<comment type="function">
    <text evidence="12">The main replicative DNA helicase, it participates in initiation and elongation during chromosome replication. Travels ahead of the DNA replisome, separating dsDNA into templates for DNA synthesis. A processive ATP-dependent 5'-3' DNA helicase it has DNA-dependent ATPase activity.</text>
</comment>
<dbReference type="SUPFAM" id="SSF52540">
    <property type="entry name" value="P-loop containing nucleoside triphosphate hydrolases"/>
    <property type="match status" value="1"/>
</dbReference>
<dbReference type="PANTHER" id="PTHR30153">
    <property type="entry name" value="REPLICATIVE DNA HELICASE DNAB"/>
    <property type="match status" value="1"/>
</dbReference>
<keyword evidence="6 12" id="KW-0347">Helicase</keyword>
<accession>A0ABT3B5F2</accession>
<comment type="catalytic activity">
    <reaction evidence="10 12">
        <text>ATP + H2O = ADP + phosphate + H(+)</text>
        <dbReference type="Rhea" id="RHEA:13065"/>
        <dbReference type="ChEBI" id="CHEBI:15377"/>
        <dbReference type="ChEBI" id="CHEBI:15378"/>
        <dbReference type="ChEBI" id="CHEBI:30616"/>
        <dbReference type="ChEBI" id="CHEBI:43474"/>
        <dbReference type="ChEBI" id="CHEBI:456216"/>
        <dbReference type="EC" id="5.6.2.3"/>
    </reaction>
</comment>
<evidence type="ECO:0000256" key="5">
    <source>
        <dbReference type="ARBA" id="ARBA00022801"/>
    </source>
</evidence>
<dbReference type="PROSITE" id="PS51199">
    <property type="entry name" value="SF4_HELICASE"/>
    <property type="match status" value="1"/>
</dbReference>
<dbReference type="InterPro" id="IPR027417">
    <property type="entry name" value="P-loop_NTPase"/>
</dbReference>
<evidence type="ECO:0000256" key="1">
    <source>
        <dbReference type="ARBA" id="ARBA00008428"/>
    </source>
</evidence>
<evidence type="ECO:0000259" key="13">
    <source>
        <dbReference type="PROSITE" id="PS51199"/>
    </source>
</evidence>
<evidence type="ECO:0000256" key="8">
    <source>
        <dbReference type="ARBA" id="ARBA00023125"/>
    </source>
</evidence>
<dbReference type="GO" id="GO:0016787">
    <property type="term" value="F:hydrolase activity"/>
    <property type="evidence" value="ECO:0007669"/>
    <property type="project" value="UniProtKB-KW"/>
</dbReference>
<dbReference type="SMART" id="SM00382">
    <property type="entry name" value="AAA"/>
    <property type="match status" value="1"/>
</dbReference>
<dbReference type="InterPro" id="IPR007694">
    <property type="entry name" value="DNA_helicase_DnaB-like_C"/>
</dbReference>
<evidence type="ECO:0000256" key="6">
    <source>
        <dbReference type="ARBA" id="ARBA00022806"/>
    </source>
</evidence>
<keyword evidence="7 12" id="KW-0067">ATP-binding</keyword>
<dbReference type="InterPro" id="IPR003615">
    <property type="entry name" value="HNH_nuc"/>
</dbReference>
<evidence type="ECO:0000256" key="7">
    <source>
        <dbReference type="ARBA" id="ARBA00022840"/>
    </source>
</evidence>
<dbReference type="Gene3D" id="3.40.50.300">
    <property type="entry name" value="P-loop containing nucleotide triphosphate hydrolases"/>
    <property type="match status" value="1"/>
</dbReference>
<evidence type="ECO:0000256" key="12">
    <source>
        <dbReference type="RuleBase" id="RU362085"/>
    </source>
</evidence>
<evidence type="ECO:0000256" key="10">
    <source>
        <dbReference type="ARBA" id="ARBA00048954"/>
    </source>
</evidence>
<dbReference type="InterPro" id="IPR007693">
    <property type="entry name" value="DNA_helicase_DnaB-like_N"/>
</dbReference>
<dbReference type="Gene3D" id="1.10.30.50">
    <property type="match status" value="1"/>
</dbReference>
<comment type="caution">
    <text evidence="14">The sequence shown here is derived from an EMBL/GenBank/DDBJ whole genome shotgun (WGS) entry which is preliminary data.</text>
</comment>
<dbReference type="InterPro" id="IPR003593">
    <property type="entry name" value="AAA+_ATPase"/>
</dbReference>
<dbReference type="Pfam" id="PF00772">
    <property type="entry name" value="DnaB"/>
    <property type="match status" value="1"/>
</dbReference>
<dbReference type="InterPro" id="IPR007692">
    <property type="entry name" value="DNA_helicase_DnaB"/>
</dbReference>
<dbReference type="Pfam" id="PF03796">
    <property type="entry name" value="DnaB_C"/>
    <property type="match status" value="1"/>
</dbReference>
<keyword evidence="9" id="KW-0413">Isomerase</keyword>
<name>A0ABT3B5F2_9CYAN</name>
<feature type="domain" description="SF4 helicase" evidence="13">
    <location>
        <begin position="246"/>
        <end position="512"/>
    </location>
</feature>
<dbReference type="SUPFAM" id="SSF48024">
    <property type="entry name" value="N-terminal domain of DnaB helicase"/>
    <property type="match status" value="1"/>
</dbReference>
<dbReference type="InterPro" id="IPR016136">
    <property type="entry name" value="DNA_helicase_N/primase_C"/>
</dbReference>
<evidence type="ECO:0000256" key="11">
    <source>
        <dbReference type="NCBIfam" id="TIGR00665"/>
    </source>
</evidence>
<reference evidence="14 15" key="1">
    <citation type="submission" date="2022-10" db="EMBL/GenBank/DDBJ databases">
        <title>Identification of biosynthetic pathway for the production of the potent trypsin inhibitor radiosumin.</title>
        <authorList>
            <person name="Fewer D.P."/>
            <person name="Delbaje E."/>
            <person name="Ouyang X."/>
            <person name="Agostino P.D."/>
            <person name="Wahlsten M."/>
            <person name="Jokela J."/>
            <person name="Permi P."/>
            <person name="Haapaniemi E."/>
            <person name="Koistinen H."/>
        </authorList>
    </citation>
    <scope>NUCLEOTIDE SEQUENCE [LARGE SCALE GENOMIC DNA]</scope>
    <source>
        <strain evidence="14 15">NIES-515</strain>
    </source>
</reference>
<dbReference type="InterPro" id="IPR036185">
    <property type="entry name" value="DNA_heli_DnaB-like_N_sf"/>
</dbReference>
<keyword evidence="2 12" id="KW-0639">Primosome</keyword>
<evidence type="ECO:0000313" key="15">
    <source>
        <dbReference type="Proteomes" id="UP001526143"/>
    </source>
</evidence>
<sequence>MSLKYHEYINSQEWQEVRKLALQRSGDKCQICGSKNSLDVHHNSYDNLGNERENLEDLVVLCSEHHQLYHDALAEVERLADQRLEERLLGGLLQQTPALVRGLSNLPADIFTSSLRKEVFNYLCSRSAEEKAIDSTIVASYLANRKLLEAEEAERLLNNWVSCCSNPENSEAYAQVLHDLYLRRQIQQLPAVITRLNRDNQRSVIELIDVIQAVVQIIANKSNTTQLVHIADILSQTFQNIEERYQGITLPGIPCGFYDLDAMTIGFQRSDLIIVAGRPSMGKSSLCLGIAYNIANIYKLPVCFFSLEMSKEQVVERLLSAEAGIQSRYLRSGRISPSQWEPLSSAIGKLSDVPIYIDDRPNLNVSEIRSKARQVMLEHQGILGLIVIDYLQLLAGDNDENRARELAKITRSLKGLAKELNVPVIVLSQLNRSVESRTNKRPMMSDLKESGSIEEDADLVIMLYRDEYYTQDTPERGIAEVILAKHRNGPTGTIKLLFDPQFATFKNLARPN</sequence>
<gene>
    <name evidence="14" type="primary">dnaB</name>
    <name evidence="14" type="ORF">OGM63_24415</name>
</gene>
<dbReference type="GO" id="GO:0003678">
    <property type="term" value="F:DNA helicase activity"/>
    <property type="evidence" value="ECO:0007669"/>
    <property type="project" value="UniProtKB-EC"/>
</dbReference>
<evidence type="ECO:0000256" key="3">
    <source>
        <dbReference type="ARBA" id="ARBA00022705"/>
    </source>
</evidence>
<proteinExistence type="inferred from homology"/>
<keyword evidence="15" id="KW-1185">Reference proteome</keyword>
<dbReference type="NCBIfam" id="TIGR00665">
    <property type="entry name" value="DnaB"/>
    <property type="match status" value="1"/>
</dbReference>
<keyword evidence="8 12" id="KW-0238">DNA-binding</keyword>
<protein>
    <recommendedName>
        <fullName evidence="11 12">Replicative DNA helicase</fullName>
        <ecNumber evidence="11 12">5.6.2.3</ecNumber>
    </recommendedName>
</protein>
<keyword evidence="4 12" id="KW-0547">Nucleotide-binding</keyword>
<organism evidence="14 15">
    <name type="scientific">Plectonema radiosum NIES-515</name>
    <dbReference type="NCBI Taxonomy" id="2986073"/>
    <lineage>
        <taxon>Bacteria</taxon>
        <taxon>Bacillati</taxon>
        <taxon>Cyanobacteriota</taxon>
        <taxon>Cyanophyceae</taxon>
        <taxon>Oscillatoriophycideae</taxon>
        <taxon>Oscillatoriales</taxon>
        <taxon>Microcoleaceae</taxon>
        <taxon>Plectonema</taxon>
    </lineage>
</organism>
<dbReference type="EC" id="5.6.2.3" evidence="11 12"/>
<comment type="similarity">
    <text evidence="1 12">Belongs to the helicase family. DnaB subfamily.</text>
</comment>
<evidence type="ECO:0000256" key="9">
    <source>
        <dbReference type="ARBA" id="ARBA00023235"/>
    </source>
</evidence>
<evidence type="ECO:0000256" key="4">
    <source>
        <dbReference type="ARBA" id="ARBA00022741"/>
    </source>
</evidence>
<dbReference type="PANTHER" id="PTHR30153:SF2">
    <property type="entry name" value="REPLICATIVE DNA HELICASE"/>
    <property type="match status" value="1"/>
</dbReference>
<dbReference type="RefSeq" id="WP_263748269.1">
    <property type="nucleotide sequence ID" value="NZ_JAOWRF010000345.1"/>
</dbReference>
<evidence type="ECO:0000256" key="2">
    <source>
        <dbReference type="ARBA" id="ARBA00022515"/>
    </source>
</evidence>
<dbReference type="Proteomes" id="UP001526143">
    <property type="component" value="Unassembled WGS sequence"/>
</dbReference>
<dbReference type="CDD" id="cd00085">
    <property type="entry name" value="HNHc"/>
    <property type="match status" value="1"/>
</dbReference>